<name>A0A4S8N0Y3_9ACTN</name>
<evidence type="ECO:0000313" key="2">
    <source>
        <dbReference type="EMBL" id="THV09440.1"/>
    </source>
</evidence>
<dbReference type="GO" id="GO:0005886">
    <property type="term" value="C:plasma membrane"/>
    <property type="evidence" value="ECO:0007669"/>
    <property type="project" value="TreeGrafter"/>
</dbReference>
<dbReference type="Gene3D" id="3.30.70.1880">
    <property type="entry name" value="Protein of unknown function DUF881"/>
    <property type="match status" value="1"/>
</dbReference>
<reference evidence="2 3" key="1">
    <citation type="journal article" date="2009" name="Int. J. Syst. Evol. Microbiol.">
        <title>Nocardioides caeni sp. nov., isolated from wastewater.</title>
        <authorList>
            <person name="Yoon J.H."/>
            <person name="Kang S.J."/>
            <person name="Park S."/>
            <person name="Kim W."/>
            <person name="Oh T.K."/>
        </authorList>
    </citation>
    <scope>NUCLEOTIDE SEQUENCE [LARGE SCALE GENOMIC DNA]</scope>
    <source>
        <strain evidence="2 3">DSM 23134</strain>
    </source>
</reference>
<dbReference type="OrthoDB" id="3218134at2"/>
<sequence length="289" mass="30606">MTESSTGPERGLDRSRTPLLSLITAEALDRDYLVAAARKAAATEEEQPAAGSRIGVVLVLALFATLVTVAAVQTSAEADANDASRAGLIERIEGRRATVRALEDDAAQLRTSNATADRNVRSLGTRLADQQARNAELRALTGFERVVGDGVRVTVDNPPYADEDSLVRDADLALLVDGLWNAGAEAIAINGQRLTVLSAIRTSGDAIEVNGTGVAPPYTILAIGDQRTLAANFVESDSGLRFDAIASQYGFDYEMDNDDELRLPAARASLLNLRSATVLTSDPERGEAP</sequence>
<dbReference type="Pfam" id="PF05949">
    <property type="entry name" value="DUF881"/>
    <property type="match status" value="1"/>
</dbReference>
<dbReference type="PANTHER" id="PTHR37313:SF1">
    <property type="entry name" value="UPF0749 PROTEIN RV1823"/>
    <property type="match status" value="1"/>
</dbReference>
<evidence type="ECO:0000256" key="1">
    <source>
        <dbReference type="ARBA" id="ARBA00009108"/>
    </source>
</evidence>
<keyword evidence="3" id="KW-1185">Reference proteome</keyword>
<dbReference type="InterPro" id="IPR010273">
    <property type="entry name" value="DUF881"/>
</dbReference>
<protein>
    <submittedName>
        <fullName evidence="2">DUF881 domain-containing protein</fullName>
    </submittedName>
</protein>
<dbReference type="PANTHER" id="PTHR37313">
    <property type="entry name" value="UPF0749 PROTEIN RV1825"/>
    <property type="match status" value="1"/>
</dbReference>
<dbReference type="AlphaFoldDB" id="A0A4S8N0Y3"/>
<gene>
    <name evidence="2" type="ORF">E9934_16015</name>
</gene>
<comment type="similarity">
    <text evidence="1">Belongs to the UPF0749 family.</text>
</comment>
<organism evidence="2 3">
    <name type="scientific">Nocardioides caeni</name>
    <dbReference type="NCBI Taxonomy" id="574700"/>
    <lineage>
        <taxon>Bacteria</taxon>
        <taxon>Bacillati</taxon>
        <taxon>Actinomycetota</taxon>
        <taxon>Actinomycetes</taxon>
        <taxon>Propionibacteriales</taxon>
        <taxon>Nocardioidaceae</taxon>
        <taxon>Nocardioides</taxon>
    </lineage>
</organism>
<dbReference type="Proteomes" id="UP000307087">
    <property type="component" value="Unassembled WGS sequence"/>
</dbReference>
<dbReference type="EMBL" id="STGW01000013">
    <property type="protein sequence ID" value="THV09440.1"/>
    <property type="molecule type" value="Genomic_DNA"/>
</dbReference>
<dbReference type="RefSeq" id="WP_136563903.1">
    <property type="nucleotide sequence ID" value="NZ_BAABLS010000009.1"/>
</dbReference>
<proteinExistence type="inferred from homology"/>
<comment type="caution">
    <text evidence="2">The sequence shown here is derived from an EMBL/GenBank/DDBJ whole genome shotgun (WGS) entry which is preliminary data.</text>
</comment>
<accession>A0A4S8N0Y3</accession>
<evidence type="ECO:0000313" key="3">
    <source>
        <dbReference type="Proteomes" id="UP000307087"/>
    </source>
</evidence>